<gene>
    <name evidence="2" type="ORF">M8330_03190</name>
</gene>
<organism evidence="2 3">
    <name type="scientific">Nocardioides bruguierae</name>
    <dbReference type="NCBI Taxonomy" id="2945102"/>
    <lineage>
        <taxon>Bacteria</taxon>
        <taxon>Bacillati</taxon>
        <taxon>Actinomycetota</taxon>
        <taxon>Actinomycetes</taxon>
        <taxon>Propionibacteriales</taxon>
        <taxon>Nocardioidaceae</taxon>
        <taxon>Nocardioides</taxon>
    </lineage>
</organism>
<dbReference type="InterPro" id="IPR047681">
    <property type="entry name" value="PPA1309-like"/>
</dbReference>
<proteinExistence type="predicted"/>
<comment type="caution">
    <text evidence="2">The sequence shown here is derived from an EMBL/GenBank/DDBJ whole genome shotgun (WGS) entry which is preliminary data.</text>
</comment>
<feature type="region of interest" description="Disordered" evidence="1">
    <location>
        <begin position="1"/>
        <end position="22"/>
    </location>
</feature>
<evidence type="ECO:0000313" key="2">
    <source>
        <dbReference type="EMBL" id="MCM0619300.1"/>
    </source>
</evidence>
<protein>
    <submittedName>
        <fullName evidence="2">PPA1309 family protein</fullName>
    </submittedName>
</protein>
<dbReference type="NCBIfam" id="NF040618">
    <property type="entry name" value="PPA1309_fam"/>
    <property type="match status" value="1"/>
</dbReference>
<reference evidence="2" key="1">
    <citation type="submission" date="2022-05" db="EMBL/GenBank/DDBJ databases">
        <authorList>
            <person name="Tuo L."/>
        </authorList>
    </citation>
    <scope>NUCLEOTIDE SEQUENCE</scope>
    <source>
        <strain evidence="2">BSK12Z-4</strain>
    </source>
</reference>
<dbReference type="EMBL" id="JAMOIL010000002">
    <property type="protein sequence ID" value="MCM0619300.1"/>
    <property type="molecule type" value="Genomic_DNA"/>
</dbReference>
<name>A0A9X2IF40_9ACTN</name>
<sequence>MPDENPADPTGPTDLPEDPFPETVDAAKLDLDADPALATAVLEIEKHVAEAGWDQPARLFGLVDTAALVAQEPELAALMGLDQPSEDGSLTPVEQDSLNPNVPLEQVLPGISWPGSVAGCAAVVERIVLPPEVHEDIPEDDDEATEFAANHPLRQEMRLVAGTTRTGSTYCAMRFRSHDEESLVVGGTDLVPSLLELLSATLVED</sequence>
<keyword evidence="3" id="KW-1185">Reference proteome</keyword>
<dbReference type="Proteomes" id="UP001139485">
    <property type="component" value="Unassembled WGS sequence"/>
</dbReference>
<dbReference type="RefSeq" id="WP_250826161.1">
    <property type="nucleotide sequence ID" value="NZ_JAMOIL010000002.1"/>
</dbReference>
<dbReference type="AlphaFoldDB" id="A0A9X2IF40"/>
<accession>A0A9X2IF40</accession>
<evidence type="ECO:0000256" key="1">
    <source>
        <dbReference type="SAM" id="MobiDB-lite"/>
    </source>
</evidence>
<evidence type="ECO:0000313" key="3">
    <source>
        <dbReference type="Proteomes" id="UP001139485"/>
    </source>
</evidence>